<dbReference type="PANTHER" id="PTHR30537">
    <property type="entry name" value="HTH-TYPE TRANSCRIPTIONAL REGULATOR"/>
    <property type="match status" value="1"/>
</dbReference>
<dbReference type="GO" id="GO:0003700">
    <property type="term" value="F:DNA-binding transcription factor activity"/>
    <property type="evidence" value="ECO:0007669"/>
    <property type="project" value="TreeGrafter"/>
</dbReference>
<name>A0A3M4SQG3_PSEA0</name>
<dbReference type="EMBL" id="RBRS01000222">
    <property type="protein sequence ID" value="RMR17117.1"/>
    <property type="molecule type" value="Genomic_DNA"/>
</dbReference>
<dbReference type="SUPFAM" id="SSF53850">
    <property type="entry name" value="Periplasmic binding protein-like II"/>
    <property type="match status" value="1"/>
</dbReference>
<dbReference type="GO" id="GO:0043565">
    <property type="term" value="F:sequence-specific DNA binding"/>
    <property type="evidence" value="ECO:0007669"/>
    <property type="project" value="TreeGrafter"/>
</dbReference>
<proteinExistence type="inferred from homology"/>
<dbReference type="InterPro" id="IPR058163">
    <property type="entry name" value="LysR-type_TF_proteobact-type"/>
</dbReference>
<accession>A0A3M4SQG3</accession>
<comment type="similarity">
    <text evidence="1">Belongs to the LysR transcriptional regulatory family.</text>
</comment>
<dbReference type="Gene3D" id="3.40.190.10">
    <property type="entry name" value="Periplasmic binding protein-like II"/>
    <property type="match status" value="1"/>
</dbReference>
<gene>
    <name evidence="2" type="ORF">ALP90_03517</name>
</gene>
<evidence type="ECO:0000313" key="2">
    <source>
        <dbReference type="EMBL" id="RMR17117.1"/>
    </source>
</evidence>
<evidence type="ECO:0000256" key="1">
    <source>
        <dbReference type="ARBA" id="ARBA00009437"/>
    </source>
</evidence>
<sequence length="94" mass="10631">MIAVPIGPRLRMAVVASPEYFRKYTPPVTPGDLAEHSCINLRLPTHGSLLQWDFEKDGHELKARVEGQWNQRDSISGFKNRLEKACSLPWPCTA</sequence>
<organism evidence="2 3">
    <name type="scientific">Pseudomonas amygdali pv. ulmi</name>
    <dbReference type="NCBI Taxonomy" id="251720"/>
    <lineage>
        <taxon>Bacteria</taxon>
        <taxon>Pseudomonadati</taxon>
        <taxon>Pseudomonadota</taxon>
        <taxon>Gammaproteobacteria</taxon>
        <taxon>Pseudomonadales</taxon>
        <taxon>Pseudomonadaceae</taxon>
        <taxon>Pseudomonas</taxon>
        <taxon>Pseudomonas amygdali</taxon>
    </lineage>
</organism>
<reference evidence="2 3" key="1">
    <citation type="submission" date="2018-08" db="EMBL/GenBank/DDBJ databases">
        <title>Recombination of ecologically and evolutionarily significant loci maintains genetic cohesion in the Pseudomonas syringae species complex.</title>
        <authorList>
            <person name="Dillon M."/>
            <person name="Thakur S."/>
            <person name="Almeida R.N.D."/>
            <person name="Weir B.S."/>
            <person name="Guttman D.S."/>
        </authorList>
    </citation>
    <scope>NUCLEOTIDE SEQUENCE [LARGE SCALE GENOMIC DNA]</scope>
    <source>
        <strain evidence="2 3">ICMP 5931</strain>
    </source>
</reference>
<dbReference type="Proteomes" id="UP000271097">
    <property type="component" value="Unassembled WGS sequence"/>
</dbReference>
<dbReference type="GO" id="GO:0006351">
    <property type="term" value="P:DNA-templated transcription"/>
    <property type="evidence" value="ECO:0007669"/>
    <property type="project" value="TreeGrafter"/>
</dbReference>
<dbReference type="AlphaFoldDB" id="A0A3M4SQG3"/>
<evidence type="ECO:0000313" key="3">
    <source>
        <dbReference type="Proteomes" id="UP000271097"/>
    </source>
</evidence>
<dbReference type="PANTHER" id="PTHR30537:SF1">
    <property type="entry name" value="HTH-TYPE TRANSCRIPTIONAL REGULATOR PGRR"/>
    <property type="match status" value="1"/>
</dbReference>
<comment type="caution">
    <text evidence="2">The sequence shown here is derived from an EMBL/GenBank/DDBJ whole genome shotgun (WGS) entry which is preliminary data.</text>
</comment>
<protein>
    <submittedName>
        <fullName evidence="2">LysR family transcriptional regulator</fullName>
    </submittedName>
</protein>